<keyword evidence="3" id="KW-1185">Reference proteome</keyword>
<sequence>MTHCRISATGWGRACLGALIGMVLSGCAMQAEKDAMAWYDGERQAPRGDRIYICHGFGCTYRTPVDFSRRDLARLKTILAQGRKSPEAERRAVAEAVAWQERRVASTVGSAGDVGGFDMHNGGVRGQMDCLDESTNTNSLLVVAEAHGLLRHHKVASPVARGFFLDGRYPHATATLRETTSGKVFAIDSWPRPNGELPVVQALEAWMASRPASG</sequence>
<proteinExistence type="predicted"/>
<accession>A0ABW4JSH0</accession>
<evidence type="ECO:0000313" key="3">
    <source>
        <dbReference type="Proteomes" id="UP001597327"/>
    </source>
</evidence>
<dbReference type="Proteomes" id="UP001597327">
    <property type="component" value="Unassembled WGS sequence"/>
</dbReference>
<dbReference type="RefSeq" id="WP_208998675.1">
    <property type="nucleotide sequence ID" value="NZ_JBHUFA010000001.1"/>
</dbReference>
<organism evidence="2 3">
    <name type="scientific">Roseibium aestuarii</name>
    <dbReference type="NCBI Taxonomy" id="2600299"/>
    <lineage>
        <taxon>Bacteria</taxon>
        <taxon>Pseudomonadati</taxon>
        <taxon>Pseudomonadota</taxon>
        <taxon>Alphaproteobacteria</taxon>
        <taxon>Hyphomicrobiales</taxon>
        <taxon>Stappiaceae</taxon>
        <taxon>Roseibium</taxon>
    </lineage>
</organism>
<reference evidence="3" key="1">
    <citation type="journal article" date="2019" name="Int. J. Syst. Evol. Microbiol.">
        <title>The Global Catalogue of Microorganisms (GCM) 10K type strain sequencing project: providing services to taxonomists for standard genome sequencing and annotation.</title>
        <authorList>
            <consortium name="The Broad Institute Genomics Platform"/>
            <consortium name="The Broad Institute Genome Sequencing Center for Infectious Disease"/>
            <person name="Wu L."/>
            <person name="Ma J."/>
        </authorList>
    </citation>
    <scope>NUCLEOTIDE SEQUENCE [LARGE SCALE GENOMIC DNA]</scope>
    <source>
        <strain evidence="3">JCM 3369</strain>
    </source>
</reference>
<gene>
    <name evidence="2" type="ORF">ACFSC7_02695</name>
</gene>
<comment type="caution">
    <text evidence="2">The sequence shown here is derived from an EMBL/GenBank/DDBJ whole genome shotgun (WGS) entry which is preliminary data.</text>
</comment>
<evidence type="ECO:0000313" key="2">
    <source>
        <dbReference type="EMBL" id="MFD1694408.1"/>
    </source>
</evidence>
<dbReference type="EMBL" id="JBHUFA010000001">
    <property type="protein sequence ID" value="MFD1694408.1"/>
    <property type="molecule type" value="Genomic_DNA"/>
</dbReference>
<name>A0ABW4JSH0_9HYPH</name>
<feature type="signal peptide" evidence="1">
    <location>
        <begin position="1"/>
        <end position="30"/>
    </location>
</feature>
<dbReference type="PROSITE" id="PS51257">
    <property type="entry name" value="PROKAR_LIPOPROTEIN"/>
    <property type="match status" value="1"/>
</dbReference>
<evidence type="ECO:0000256" key="1">
    <source>
        <dbReference type="SAM" id="SignalP"/>
    </source>
</evidence>
<feature type="chain" id="PRO_5046047408" evidence="1">
    <location>
        <begin position="31"/>
        <end position="214"/>
    </location>
</feature>
<protein>
    <submittedName>
        <fullName evidence="2">Uncharacterized protein</fullName>
    </submittedName>
</protein>
<keyword evidence="1" id="KW-0732">Signal</keyword>